<sequence>MTKMIITEAYRGELLLHEMALQSEHNAIGGLQIKPLATLLHAIPDDPVLSALLLQKAILPKRDDFPVFAKMFHYPAFFQEILTFARTCILLQIPASSLPEASQRDRELKMLTEAAMTLPLSEKSTIAHLENDLAAIKANPDACILPWFAKNDFDYRLMQQLKQVLPQWHEESSVSHADLSHALNPRQEIECIAQRICNENVPCTLILTSPAAQLPVVQEVFGRYGIPFSSLTGSEPSRMAFRFALLVEAALHNDGTSLAKAISANCFPIKADGSLMDYFSQMLTSSDPPAHVSDLFASHPVFANQAGTWQMLEQKAQTWFDACRPYLDTLLSSKDPADLCMHAFEILRHHPDLQDQNTADELMALRKTLSNVLDQIETMDDLQFLLAGFKNASVSHHTITSTFCLVTDLKHPVPQRKVSYVAGCDGTSWPGFAPCTGLFDEAYVKNVKAYPTLRQRHDAWMDCLQWVPGSGEAIHYSWSVSDYEGREIQAAYELQEQFGKHVKGMRPERLQPFAAKEHQLSASLAADLYLDHGKATGSISTIERWFACPYSWFIESGLKVRKNDAAMLDAATIGTMQHALMEMAVNKYHKQYAEMKKEEVQAFVEDCYGQLAKAHPHETHLLALSSHRMTDSLLDALAFLQDFEKHTAFVPQKAEYHFEHHPIGTNVLLRGTIDRMDVYGDELLRIIDYKSSQHTLSKPKVEAGLQLQLLTYLVIAQEITGLTPAGAYYYSLKAKDLTMSASVIQGRGKKREIVWNQQTPEEVQTSFLNARKLSGWTFIKRGTELDDNGQHIASLTTIRDFEQAKELMEHLYSYFYKQIKAGNIALSPKEGACTFCDYRGICRFHGRYEKIRPIKED</sequence>
<protein>
    <submittedName>
        <fullName evidence="9">PD-(D/E)XK nuclease family protein</fullName>
    </submittedName>
</protein>
<feature type="domain" description="PD-(D/E)XK endonuclease-like" evidence="8">
    <location>
        <begin position="538"/>
        <end position="843"/>
    </location>
</feature>
<evidence type="ECO:0000256" key="7">
    <source>
        <dbReference type="ARBA" id="ARBA00023204"/>
    </source>
</evidence>
<dbReference type="AlphaFoldDB" id="A0AB35U730"/>
<keyword evidence="3" id="KW-0378">Hydrolase</keyword>
<name>A0AB35U730_9FIRM</name>
<keyword evidence="5" id="KW-0067">ATP-binding</keyword>
<evidence type="ECO:0000256" key="5">
    <source>
        <dbReference type="ARBA" id="ARBA00022840"/>
    </source>
</evidence>
<dbReference type="InterPro" id="IPR038726">
    <property type="entry name" value="PDDEXK_AddAB-type"/>
</dbReference>
<dbReference type="GO" id="GO:0005524">
    <property type="term" value="F:ATP binding"/>
    <property type="evidence" value="ECO:0007669"/>
    <property type="project" value="UniProtKB-KW"/>
</dbReference>
<dbReference type="InterPro" id="IPR011604">
    <property type="entry name" value="PDDEXK-like_dom_sf"/>
</dbReference>
<dbReference type="Proteomes" id="UP001286174">
    <property type="component" value="Unassembled WGS sequence"/>
</dbReference>
<proteinExistence type="predicted"/>
<dbReference type="GO" id="GO:0003677">
    <property type="term" value="F:DNA binding"/>
    <property type="evidence" value="ECO:0007669"/>
    <property type="project" value="UniProtKB-KW"/>
</dbReference>
<dbReference type="SUPFAM" id="SSF52980">
    <property type="entry name" value="Restriction endonuclease-like"/>
    <property type="match status" value="1"/>
</dbReference>
<reference evidence="9 10" key="1">
    <citation type="submission" date="2022-03" db="EMBL/GenBank/DDBJ databases">
        <title>Novel taxa within the pig intestine.</title>
        <authorList>
            <person name="Wylensek D."/>
            <person name="Bishof K."/>
            <person name="Afrizal A."/>
            <person name="Clavel T."/>
        </authorList>
    </citation>
    <scope>NUCLEOTIDE SEQUENCE [LARGE SCALE GENOMIC DNA]</scope>
    <source>
        <strain evidence="9 10">CLA-KB-P133</strain>
    </source>
</reference>
<dbReference type="InterPro" id="IPR011335">
    <property type="entry name" value="Restrct_endonuc-II-like"/>
</dbReference>
<keyword evidence="2" id="KW-0227">DNA damage</keyword>
<evidence type="ECO:0000256" key="2">
    <source>
        <dbReference type="ARBA" id="ARBA00022763"/>
    </source>
</evidence>
<dbReference type="Pfam" id="PF12705">
    <property type="entry name" value="PDDEXK_1"/>
    <property type="match status" value="1"/>
</dbReference>
<keyword evidence="7" id="KW-0234">DNA repair</keyword>
<evidence type="ECO:0000313" key="10">
    <source>
        <dbReference type="Proteomes" id="UP001286174"/>
    </source>
</evidence>
<comment type="caution">
    <text evidence="9">The sequence shown here is derived from an EMBL/GenBank/DDBJ whole genome shotgun (WGS) entry which is preliminary data.</text>
</comment>
<keyword evidence="6" id="KW-0238">DNA-binding</keyword>
<dbReference type="GO" id="GO:0006281">
    <property type="term" value="P:DNA repair"/>
    <property type="evidence" value="ECO:0007669"/>
    <property type="project" value="UniProtKB-KW"/>
</dbReference>
<keyword evidence="4" id="KW-0347">Helicase</keyword>
<dbReference type="GO" id="GO:0004386">
    <property type="term" value="F:helicase activity"/>
    <property type="evidence" value="ECO:0007669"/>
    <property type="project" value="UniProtKB-KW"/>
</dbReference>
<evidence type="ECO:0000256" key="1">
    <source>
        <dbReference type="ARBA" id="ARBA00022741"/>
    </source>
</evidence>
<organism evidence="9 10">
    <name type="scientific">Grylomicrobium aquisgranensis</name>
    <dbReference type="NCBI Taxonomy" id="2926318"/>
    <lineage>
        <taxon>Bacteria</taxon>
        <taxon>Bacillati</taxon>
        <taxon>Bacillota</taxon>
        <taxon>Erysipelotrichia</taxon>
        <taxon>Erysipelotrichales</taxon>
        <taxon>Erysipelotrichaceae</taxon>
        <taxon>Grylomicrobium</taxon>
    </lineage>
</organism>
<dbReference type="Gene3D" id="3.90.320.10">
    <property type="match status" value="1"/>
</dbReference>
<keyword evidence="10" id="KW-1185">Reference proteome</keyword>
<dbReference type="GO" id="GO:0016787">
    <property type="term" value="F:hydrolase activity"/>
    <property type="evidence" value="ECO:0007669"/>
    <property type="project" value="UniProtKB-KW"/>
</dbReference>
<dbReference type="RefSeq" id="WP_370595520.1">
    <property type="nucleotide sequence ID" value="NZ_JALBUR010000003.1"/>
</dbReference>
<accession>A0AB35U730</accession>
<dbReference type="EMBL" id="JALBUR010000003">
    <property type="protein sequence ID" value="MDX8418949.1"/>
    <property type="molecule type" value="Genomic_DNA"/>
</dbReference>
<keyword evidence="1" id="KW-0547">Nucleotide-binding</keyword>
<evidence type="ECO:0000256" key="6">
    <source>
        <dbReference type="ARBA" id="ARBA00023125"/>
    </source>
</evidence>
<evidence type="ECO:0000256" key="4">
    <source>
        <dbReference type="ARBA" id="ARBA00022806"/>
    </source>
</evidence>
<evidence type="ECO:0000256" key="3">
    <source>
        <dbReference type="ARBA" id="ARBA00022801"/>
    </source>
</evidence>
<evidence type="ECO:0000259" key="8">
    <source>
        <dbReference type="Pfam" id="PF12705"/>
    </source>
</evidence>
<gene>
    <name evidence="9" type="ORF">MOZ60_02445</name>
</gene>
<evidence type="ECO:0000313" key="9">
    <source>
        <dbReference type="EMBL" id="MDX8418949.1"/>
    </source>
</evidence>